<evidence type="ECO:0000313" key="2">
    <source>
        <dbReference type="Proteomes" id="UP000001542"/>
    </source>
</evidence>
<dbReference type="AlphaFoldDB" id="A2D7B2"/>
<evidence type="ECO:0000313" key="1">
    <source>
        <dbReference type="EMBL" id="EAY23629.1"/>
    </source>
</evidence>
<protein>
    <recommendedName>
        <fullName evidence="3">Right handed beta helix domain-containing protein</fullName>
    </recommendedName>
</protein>
<dbReference type="Proteomes" id="UP000001542">
    <property type="component" value="Unassembled WGS sequence"/>
</dbReference>
<dbReference type="VEuPathDB" id="TrichDB:TVAG_119660"/>
<keyword evidence="2" id="KW-1185">Reference proteome</keyword>
<reference evidence="1" key="1">
    <citation type="submission" date="2006-10" db="EMBL/GenBank/DDBJ databases">
        <authorList>
            <person name="Amadeo P."/>
            <person name="Zhao Q."/>
            <person name="Wortman J."/>
            <person name="Fraser-Liggett C."/>
            <person name="Carlton J."/>
        </authorList>
    </citation>
    <scope>NUCLEOTIDE SEQUENCE</scope>
    <source>
        <strain evidence="1">G3</strain>
    </source>
</reference>
<name>A2D7B2_TRIV3</name>
<gene>
    <name evidence="1" type="ORF">TVAG_119660</name>
</gene>
<dbReference type="RefSeq" id="XP_001276877.1">
    <property type="nucleotide sequence ID" value="XM_001276876.1"/>
</dbReference>
<dbReference type="EMBL" id="DS113177">
    <property type="protein sequence ID" value="EAY23629.1"/>
    <property type="molecule type" value="Genomic_DNA"/>
</dbReference>
<evidence type="ECO:0008006" key="3">
    <source>
        <dbReference type="Google" id="ProtNLM"/>
    </source>
</evidence>
<organism evidence="1 2">
    <name type="scientific">Trichomonas vaginalis (strain ATCC PRA-98 / G3)</name>
    <dbReference type="NCBI Taxonomy" id="412133"/>
    <lineage>
        <taxon>Eukaryota</taxon>
        <taxon>Metamonada</taxon>
        <taxon>Parabasalia</taxon>
        <taxon>Trichomonadida</taxon>
        <taxon>Trichomonadidae</taxon>
        <taxon>Trichomonas</taxon>
    </lineage>
</organism>
<sequence length="187" mass="21279">MIYQQLGDTSLSNTNITNCISQHATAFMYWSMESTTKVKFCNFENLEATNIIITCFEFTVGIVERCNYINNSQTDKFYGFVYECGKKLNVLDSVFKDNRKNEKGALFSANDGQIFIINCNIDDYKESNTYRGTIDTSEMTTKPFSNDLKFIGISPCEGSLLIAQNKDSIYKNLKLLSLIFLSRPLGF</sequence>
<dbReference type="InterPro" id="IPR011050">
    <property type="entry name" value="Pectin_lyase_fold/virulence"/>
</dbReference>
<dbReference type="InParanoid" id="A2D7B2"/>
<accession>A2D7B2</accession>
<dbReference type="SUPFAM" id="SSF51126">
    <property type="entry name" value="Pectin lyase-like"/>
    <property type="match status" value="1"/>
</dbReference>
<dbReference type="KEGG" id="tva:4720867"/>
<dbReference type="VEuPathDB" id="TrichDB:TVAGG3_0992510"/>
<reference evidence="1" key="2">
    <citation type="journal article" date="2007" name="Science">
        <title>Draft genome sequence of the sexually transmitted pathogen Trichomonas vaginalis.</title>
        <authorList>
            <person name="Carlton J.M."/>
            <person name="Hirt R.P."/>
            <person name="Silva J.C."/>
            <person name="Delcher A.L."/>
            <person name="Schatz M."/>
            <person name="Zhao Q."/>
            <person name="Wortman J.R."/>
            <person name="Bidwell S.L."/>
            <person name="Alsmark U.C.M."/>
            <person name="Besteiro S."/>
            <person name="Sicheritz-Ponten T."/>
            <person name="Noel C.J."/>
            <person name="Dacks J.B."/>
            <person name="Foster P.G."/>
            <person name="Simillion C."/>
            <person name="Van de Peer Y."/>
            <person name="Miranda-Saavedra D."/>
            <person name="Barton G.J."/>
            <person name="Westrop G.D."/>
            <person name="Mueller S."/>
            <person name="Dessi D."/>
            <person name="Fiori P.L."/>
            <person name="Ren Q."/>
            <person name="Paulsen I."/>
            <person name="Zhang H."/>
            <person name="Bastida-Corcuera F.D."/>
            <person name="Simoes-Barbosa A."/>
            <person name="Brown M.T."/>
            <person name="Hayes R.D."/>
            <person name="Mukherjee M."/>
            <person name="Okumura C.Y."/>
            <person name="Schneider R."/>
            <person name="Smith A.J."/>
            <person name="Vanacova S."/>
            <person name="Villalvazo M."/>
            <person name="Haas B.J."/>
            <person name="Pertea M."/>
            <person name="Feldblyum T.V."/>
            <person name="Utterback T.R."/>
            <person name="Shu C.L."/>
            <person name="Osoegawa K."/>
            <person name="de Jong P.J."/>
            <person name="Hrdy I."/>
            <person name="Horvathova L."/>
            <person name="Zubacova Z."/>
            <person name="Dolezal P."/>
            <person name="Malik S.B."/>
            <person name="Logsdon J.M. Jr."/>
            <person name="Henze K."/>
            <person name="Gupta A."/>
            <person name="Wang C.C."/>
            <person name="Dunne R.L."/>
            <person name="Upcroft J.A."/>
            <person name="Upcroft P."/>
            <person name="White O."/>
            <person name="Salzberg S.L."/>
            <person name="Tang P."/>
            <person name="Chiu C.-H."/>
            <person name="Lee Y.-S."/>
            <person name="Embley T.M."/>
            <person name="Coombs G.H."/>
            <person name="Mottram J.C."/>
            <person name="Tachezy J."/>
            <person name="Fraser-Liggett C.M."/>
            <person name="Johnson P.J."/>
        </authorList>
    </citation>
    <scope>NUCLEOTIDE SEQUENCE [LARGE SCALE GENOMIC DNA]</scope>
    <source>
        <strain evidence="1">G3</strain>
    </source>
</reference>
<proteinExistence type="predicted"/>